<accession>A0A1X6MHC1</accession>
<dbReference type="EMBL" id="KZ111004">
    <property type="protein sequence ID" value="OSX55748.1"/>
    <property type="molecule type" value="Genomic_DNA"/>
</dbReference>
<evidence type="ECO:0000313" key="2">
    <source>
        <dbReference type="EMBL" id="OSX55748.1"/>
    </source>
</evidence>
<reference evidence="2 3" key="1">
    <citation type="submission" date="2017-04" db="EMBL/GenBank/DDBJ databases">
        <title>Genome Sequence of the Model Brown-Rot Fungus Postia placenta SB12.</title>
        <authorList>
            <consortium name="DOE Joint Genome Institute"/>
            <person name="Gaskell J."/>
            <person name="Kersten P."/>
            <person name="Larrondo L.F."/>
            <person name="Canessa P."/>
            <person name="Martinez D."/>
            <person name="Hibbett D."/>
            <person name="Schmoll M."/>
            <person name="Kubicek C.P."/>
            <person name="Martinez A.T."/>
            <person name="Yadav J."/>
            <person name="Master E."/>
            <person name="Magnuson J.K."/>
            <person name="James T."/>
            <person name="Yaver D."/>
            <person name="Berka R."/>
            <person name="Labutti K."/>
            <person name="Lipzen A."/>
            <person name="Aerts A."/>
            <person name="Barry K."/>
            <person name="Henrissat B."/>
            <person name="Blanchette R."/>
            <person name="Grigoriev I."/>
            <person name="Cullen D."/>
        </authorList>
    </citation>
    <scope>NUCLEOTIDE SEQUENCE [LARGE SCALE GENOMIC DNA]</scope>
    <source>
        <strain evidence="2 3">MAD-698-R-SB12</strain>
    </source>
</reference>
<proteinExistence type="predicted"/>
<name>A0A1X6MHC1_9APHY</name>
<keyword evidence="3" id="KW-1185">Reference proteome</keyword>
<dbReference type="Proteomes" id="UP000194127">
    <property type="component" value="Unassembled WGS sequence"/>
</dbReference>
<dbReference type="AlphaFoldDB" id="A0A1X6MHC1"/>
<evidence type="ECO:0000313" key="3">
    <source>
        <dbReference type="Proteomes" id="UP000194127"/>
    </source>
</evidence>
<protein>
    <submittedName>
        <fullName evidence="2">Uncharacterized protein</fullName>
    </submittedName>
</protein>
<organism evidence="2 3">
    <name type="scientific">Postia placenta MAD-698-R-SB12</name>
    <dbReference type="NCBI Taxonomy" id="670580"/>
    <lineage>
        <taxon>Eukaryota</taxon>
        <taxon>Fungi</taxon>
        <taxon>Dikarya</taxon>
        <taxon>Basidiomycota</taxon>
        <taxon>Agaricomycotina</taxon>
        <taxon>Agaricomycetes</taxon>
        <taxon>Polyporales</taxon>
        <taxon>Adustoporiaceae</taxon>
        <taxon>Rhodonia</taxon>
    </lineage>
</organism>
<dbReference type="GeneID" id="36332730"/>
<feature type="region of interest" description="Disordered" evidence="1">
    <location>
        <begin position="124"/>
        <end position="143"/>
    </location>
</feature>
<evidence type="ECO:0000256" key="1">
    <source>
        <dbReference type="SAM" id="MobiDB-lite"/>
    </source>
</evidence>
<sequence>MLCTDQLCTDQCAQPALIFPSAGVPRNPYTHTFLSYRPGGAHPYSYYAHLPFLPPSIVAKEAFNCAGLEHAFDMEDHVDVARLDAPDSLFFDCNRQLCPNRTLCSITVEDRHFVPIRRIQHPLGQKSTHTSRSASCHVTPIPS</sequence>
<gene>
    <name evidence="2" type="ORF">POSPLADRAFT_1163406</name>
</gene>
<feature type="compositionally biased region" description="Polar residues" evidence="1">
    <location>
        <begin position="125"/>
        <end position="136"/>
    </location>
</feature>
<dbReference type="RefSeq" id="XP_024332542.1">
    <property type="nucleotide sequence ID" value="XM_024487781.1"/>
</dbReference>